<reference evidence="1 2" key="1">
    <citation type="journal article" date="2020" name="Nature">
        <title>Six reference-quality genomes reveal evolution of bat adaptations.</title>
        <authorList>
            <person name="Jebb D."/>
            <person name="Huang Z."/>
            <person name="Pippel M."/>
            <person name="Hughes G.M."/>
            <person name="Lavrichenko K."/>
            <person name="Devanna P."/>
            <person name="Winkler S."/>
            <person name="Jermiin L.S."/>
            <person name="Skirmuntt E.C."/>
            <person name="Katzourakis A."/>
            <person name="Burkitt-Gray L."/>
            <person name="Ray D.A."/>
            <person name="Sullivan K.A.M."/>
            <person name="Roscito J.G."/>
            <person name="Kirilenko B.M."/>
            <person name="Davalos L.M."/>
            <person name="Corthals A.P."/>
            <person name="Power M.L."/>
            <person name="Jones G."/>
            <person name="Ransome R.D."/>
            <person name="Dechmann D.K.N."/>
            <person name="Locatelli A.G."/>
            <person name="Puechmaille S.J."/>
            <person name="Fedrigo O."/>
            <person name="Jarvis E.D."/>
            <person name="Hiller M."/>
            <person name="Vernes S.C."/>
            <person name="Myers E.W."/>
            <person name="Teeling E.C."/>
        </authorList>
    </citation>
    <scope>NUCLEOTIDE SEQUENCE [LARGE SCALE GENOMIC DNA]</scope>
    <source>
        <strain evidence="1">MRhiFer1</strain>
        <tissue evidence="1">Lung</tissue>
    </source>
</reference>
<evidence type="ECO:0000313" key="2">
    <source>
        <dbReference type="Proteomes" id="UP000585614"/>
    </source>
</evidence>
<dbReference type="EMBL" id="JACAGC010000009">
    <property type="protein sequence ID" value="KAF6344948.1"/>
    <property type="molecule type" value="Genomic_DNA"/>
</dbReference>
<name>A0A7J7X5X1_RHIFE</name>
<gene>
    <name evidence="1" type="ORF">mRhiFer1_010312</name>
</gene>
<dbReference type="Proteomes" id="UP000585614">
    <property type="component" value="Unassembled WGS sequence"/>
</dbReference>
<sequence length="162" mass="18105">MARRSFPMGTYQRTIYYSTVWVCHTKFSQSSSGGHLGCFQVFAVMNCVARSSRVHIPICKWANRAEGELSRSPIAGSKAKGTVLIRTQGWLWNSRLEVTGIEWLKPEDTLHSEEPACLKRAYLPRDYKQEPPYLRGPSLCSDCVLGRGPTASEGPSPQSHCL</sequence>
<evidence type="ECO:0000313" key="1">
    <source>
        <dbReference type="EMBL" id="KAF6344948.1"/>
    </source>
</evidence>
<protein>
    <submittedName>
        <fullName evidence="1">Uncharacterized protein</fullName>
    </submittedName>
</protein>
<comment type="caution">
    <text evidence="1">The sequence shown here is derived from an EMBL/GenBank/DDBJ whole genome shotgun (WGS) entry which is preliminary data.</text>
</comment>
<dbReference type="AlphaFoldDB" id="A0A7J7X5X1"/>
<accession>A0A7J7X5X1</accession>
<organism evidence="1 2">
    <name type="scientific">Rhinolophus ferrumequinum</name>
    <name type="common">Greater horseshoe bat</name>
    <dbReference type="NCBI Taxonomy" id="59479"/>
    <lineage>
        <taxon>Eukaryota</taxon>
        <taxon>Metazoa</taxon>
        <taxon>Chordata</taxon>
        <taxon>Craniata</taxon>
        <taxon>Vertebrata</taxon>
        <taxon>Euteleostomi</taxon>
        <taxon>Mammalia</taxon>
        <taxon>Eutheria</taxon>
        <taxon>Laurasiatheria</taxon>
        <taxon>Chiroptera</taxon>
        <taxon>Yinpterochiroptera</taxon>
        <taxon>Rhinolophoidea</taxon>
        <taxon>Rhinolophidae</taxon>
        <taxon>Rhinolophinae</taxon>
        <taxon>Rhinolophus</taxon>
    </lineage>
</organism>
<proteinExistence type="predicted"/>